<reference evidence="1 2" key="1">
    <citation type="journal article" date="2021" name="MBio">
        <title>Poor Competitiveness of Bradyrhizobium in Pigeon Pea Root Colonization in Indian Soils.</title>
        <authorList>
            <person name="Chalasani D."/>
            <person name="Basu A."/>
            <person name="Pullabhotla S.V.S.R.N."/>
            <person name="Jorrin B."/>
            <person name="Neal A.L."/>
            <person name="Poole P.S."/>
            <person name="Podile A.R."/>
            <person name="Tkacz A."/>
        </authorList>
    </citation>
    <scope>NUCLEOTIDE SEQUENCE [LARGE SCALE GENOMIC DNA]</scope>
    <source>
        <strain evidence="1 2">HU14</strain>
    </source>
</reference>
<dbReference type="Proteomes" id="UP001196843">
    <property type="component" value="Unassembled WGS sequence"/>
</dbReference>
<dbReference type="EMBL" id="JAEUAW010000003">
    <property type="protein sequence ID" value="MBW9093087.1"/>
    <property type="molecule type" value="Genomic_DNA"/>
</dbReference>
<keyword evidence="2" id="KW-1185">Reference proteome</keyword>
<gene>
    <name evidence="1" type="ORF">JNB62_05280</name>
</gene>
<organism evidence="1 2">
    <name type="scientific">Microbacterium jejuense</name>
    <dbReference type="NCBI Taxonomy" id="1263637"/>
    <lineage>
        <taxon>Bacteria</taxon>
        <taxon>Bacillati</taxon>
        <taxon>Actinomycetota</taxon>
        <taxon>Actinomycetes</taxon>
        <taxon>Micrococcales</taxon>
        <taxon>Microbacteriaceae</taxon>
        <taxon>Microbacterium</taxon>
    </lineage>
</organism>
<comment type="caution">
    <text evidence="1">The sequence shown here is derived from an EMBL/GenBank/DDBJ whole genome shotgun (WGS) entry which is preliminary data.</text>
</comment>
<protein>
    <submittedName>
        <fullName evidence="1">Uncharacterized protein</fullName>
    </submittedName>
</protein>
<dbReference type="RefSeq" id="WP_220299809.1">
    <property type="nucleotide sequence ID" value="NZ_JAEUAW010000003.1"/>
</dbReference>
<evidence type="ECO:0000313" key="2">
    <source>
        <dbReference type="Proteomes" id="UP001196843"/>
    </source>
</evidence>
<proteinExistence type="predicted"/>
<sequence length="56" mass="6181">MTDPLDDGAQLRCPNDGILMRDIAGGWECPECGHTITPTMPIRIPQKFDGPSLRGW</sequence>
<evidence type="ECO:0000313" key="1">
    <source>
        <dbReference type="EMBL" id="MBW9093087.1"/>
    </source>
</evidence>
<name>A0ABS7HLJ0_9MICO</name>
<accession>A0ABS7HLJ0</accession>